<gene>
    <name evidence="9" type="ORF">D9Q98_005188</name>
</gene>
<dbReference type="EC" id="5.2.1.8" evidence="2 5"/>
<accession>A0A9D4TNT7</accession>
<evidence type="ECO:0000256" key="3">
    <source>
        <dbReference type="ARBA" id="ARBA00023110"/>
    </source>
</evidence>
<dbReference type="Pfam" id="PF00254">
    <property type="entry name" value="FKBP_C"/>
    <property type="match status" value="1"/>
</dbReference>
<dbReference type="InterPro" id="IPR044183">
    <property type="entry name" value="PNSL4/FKBP13-like"/>
</dbReference>
<evidence type="ECO:0000259" key="7">
    <source>
        <dbReference type="PROSITE" id="PS50059"/>
    </source>
</evidence>
<dbReference type="InterPro" id="IPR001179">
    <property type="entry name" value="PPIase_FKBP_dom"/>
</dbReference>
<dbReference type="Pfam" id="PF03067">
    <property type="entry name" value="LPMO_10"/>
    <property type="match status" value="1"/>
</dbReference>
<reference evidence="9" key="1">
    <citation type="journal article" date="2019" name="Plant J.">
        <title>Chlorella vulgaris genome assembly and annotation reveals the molecular basis for metabolic acclimation to high light conditions.</title>
        <authorList>
            <person name="Cecchin M."/>
            <person name="Marcolungo L."/>
            <person name="Rossato M."/>
            <person name="Girolomoni L."/>
            <person name="Cosentino E."/>
            <person name="Cuine S."/>
            <person name="Li-Beisson Y."/>
            <person name="Delledonne M."/>
            <person name="Ballottari M."/>
        </authorList>
    </citation>
    <scope>NUCLEOTIDE SEQUENCE</scope>
    <source>
        <strain evidence="9">211/11P</strain>
    </source>
</reference>
<dbReference type="InterPro" id="IPR002557">
    <property type="entry name" value="Chitin-bd_dom"/>
</dbReference>
<dbReference type="SUPFAM" id="SSF54534">
    <property type="entry name" value="FKBP-like"/>
    <property type="match status" value="1"/>
</dbReference>
<evidence type="ECO:0000256" key="4">
    <source>
        <dbReference type="ARBA" id="ARBA00023235"/>
    </source>
</evidence>
<dbReference type="InterPro" id="IPR046357">
    <property type="entry name" value="PPIase_dom_sf"/>
</dbReference>
<feature type="domain" description="PPIase FKBP-type" evidence="7">
    <location>
        <begin position="94"/>
        <end position="188"/>
    </location>
</feature>
<evidence type="ECO:0000313" key="10">
    <source>
        <dbReference type="Proteomes" id="UP001055712"/>
    </source>
</evidence>
<sequence length="736" mass="76469">MQQAALLKNPAVPVSPWRAASRHRRPAVAAQCQQGVQAAVAVQRRAVLLGTATAFALPAVAAPAANECTDFQTAPSGIQWCEVVEGTGEPPVKGARIRAHYRGSLESGAVFDSSYERGRPLIFQVGVGQVIKGWDMGILGAEGLPAMRAGGKRVLIIPSSLAYGERGAGGVIPPGATLRFLVEYLGKQGASVLALLLPSAVEGHGYLAQPAARNVLANSDYCPQCLSGGGPATVYGAASFPNGAHGLCGDPAAGPIRHEAGGALWTGRPTAVLREGSVVYLNVTVTAFHKGRFEFRICRVDGTDVASEKAQLTEACLDQHALVQANVPGAQAPGDRYYHLGSNDQPSYTMPYQLPSGLSCDGTNSKCVLQWYWITGNTCNPPGEPAPYRSPQLPDCGTGGSPPEEFWNCADVLITPGNFTPLPPAPPALPSPRPPPMVASPPLPPSPAPGNPDSGDSSSPCPSGDAACYCRWQGRDGMFADAQAGCRSYFQCFGPSAYYRSCGGQLLFSDQHQYCDWPENVKCDTAAPTPSPATSPSPPAAAPPSPQGVPPSPALLSPPSPSPPVPSPPLPFPAPSPATPSPQPPSPQPPPAKRPPPPSPSPAPPPPLLRPSPPPPSPKPRPPPPSPKPRPPPPSPKPRPPPPSPRPSPPPAGPSSAPMPAATFCTGKAAGFYADPRSACRGYYRCEPPSSAWYFTCAGSLVFNEATKACDWPTNVQCPVAVATSAARKVGRRLRG</sequence>
<comment type="caution">
    <text evidence="9">The sequence shown here is derived from an EMBL/GenBank/DDBJ whole genome shotgun (WGS) entry which is preliminary data.</text>
</comment>
<keyword evidence="4 5" id="KW-0413">Isomerase</keyword>
<feature type="compositionally biased region" description="Pro residues" evidence="6">
    <location>
        <begin position="421"/>
        <end position="450"/>
    </location>
</feature>
<dbReference type="SUPFAM" id="SSF57625">
    <property type="entry name" value="Invertebrate chitin-binding proteins"/>
    <property type="match status" value="2"/>
</dbReference>
<feature type="region of interest" description="Disordered" evidence="6">
    <location>
        <begin position="526"/>
        <end position="661"/>
    </location>
</feature>
<dbReference type="PANTHER" id="PTHR47833">
    <property type="entry name" value="PHOTOSYNTHETIC NDH SUBUNIT OF LUMENAL LOCATION 4, CHLOROPLASTIC"/>
    <property type="match status" value="1"/>
</dbReference>
<dbReference type="OrthoDB" id="512571at2759"/>
<dbReference type="PANTHER" id="PTHR47833:SF2">
    <property type="entry name" value="PEPTIDYLPROLYL ISOMERASE"/>
    <property type="match status" value="1"/>
</dbReference>
<dbReference type="EMBL" id="SIDB01000007">
    <property type="protein sequence ID" value="KAI3430595.1"/>
    <property type="molecule type" value="Genomic_DNA"/>
</dbReference>
<dbReference type="Pfam" id="PF01607">
    <property type="entry name" value="CBM_14"/>
    <property type="match status" value="2"/>
</dbReference>
<organism evidence="9 10">
    <name type="scientific">Chlorella vulgaris</name>
    <name type="common">Green alga</name>
    <dbReference type="NCBI Taxonomy" id="3077"/>
    <lineage>
        <taxon>Eukaryota</taxon>
        <taxon>Viridiplantae</taxon>
        <taxon>Chlorophyta</taxon>
        <taxon>core chlorophytes</taxon>
        <taxon>Trebouxiophyceae</taxon>
        <taxon>Chlorellales</taxon>
        <taxon>Chlorellaceae</taxon>
        <taxon>Chlorella clade</taxon>
        <taxon>Chlorella</taxon>
    </lineage>
</organism>
<dbReference type="FunFam" id="3.10.50.40:FF:000006">
    <property type="entry name" value="Peptidyl-prolyl cis-trans isomerase"/>
    <property type="match status" value="1"/>
</dbReference>
<dbReference type="AlphaFoldDB" id="A0A9D4TNT7"/>
<dbReference type="Proteomes" id="UP001055712">
    <property type="component" value="Unassembled WGS sequence"/>
</dbReference>
<feature type="domain" description="Chitin-binding type-2" evidence="8">
    <location>
        <begin position="467"/>
        <end position="525"/>
    </location>
</feature>
<dbReference type="InterPro" id="IPR004302">
    <property type="entry name" value="Cellulose/chitin-bd_N"/>
</dbReference>
<feature type="compositionally biased region" description="Pro residues" evidence="6">
    <location>
        <begin position="529"/>
        <end position="653"/>
    </location>
</feature>
<dbReference type="Gene3D" id="2.170.140.10">
    <property type="entry name" value="Chitin binding domain"/>
    <property type="match status" value="2"/>
</dbReference>
<dbReference type="Gene3D" id="3.10.50.40">
    <property type="match status" value="1"/>
</dbReference>
<evidence type="ECO:0000256" key="5">
    <source>
        <dbReference type="PROSITE-ProRule" id="PRU00277"/>
    </source>
</evidence>
<evidence type="ECO:0000259" key="8">
    <source>
        <dbReference type="PROSITE" id="PS50940"/>
    </source>
</evidence>
<dbReference type="PROSITE" id="PS50059">
    <property type="entry name" value="FKBP_PPIASE"/>
    <property type="match status" value="1"/>
</dbReference>
<keyword evidence="10" id="KW-1185">Reference proteome</keyword>
<dbReference type="SMART" id="SM00494">
    <property type="entry name" value="ChtBD2"/>
    <property type="match status" value="2"/>
</dbReference>
<evidence type="ECO:0000256" key="2">
    <source>
        <dbReference type="ARBA" id="ARBA00013194"/>
    </source>
</evidence>
<dbReference type="GO" id="GO:0005576">
    <property type="term" value="C:extracellular region"/>
    <property type="evidence" value="ECO:0007669"/>
    <property type="project" value="InterPro"/>
</dbReference>
<dbReference type="GO" id="GO:0003755">
    <property type="term" value="F:peptidyl-prolyl cis-trans isomerase activity"/>
    <property type="evidence" value="ECO:0007669"/>
    <property type="project" value="UniProtKB-KW"/>
</dbReference>
<evidence type="ECO:0000313" key="9">
    <source>
        <dbReference type="EMBL" id="KAI3430595.1"/>
    </source>
</evidence>
<evidence type="ECO:0000256" key="6">
    <source>
        <dbReference type="SAM" id="MobiDB-lite"/>
    </source>
</evidence>
<dbReference type="InterPro" id="IPR036508">
    <property type="entry name" value="Chitin-bd_dom_sf"/>
</dbReference>
<feature type="region of interest" description="Disordered" evidence="6">
    <location>
        <begin position="420"/>
        <end position="459"/>
    </location>
</feature>
<evidence type="ECO:0000256" key="1">
    <source>
        <dbReference type="ARBA" id="ARBA00000971"/>
    </source>
</evidence>
<reference evidence="9" key="2">
    <citation type="submission" date="2020-11" db="EMBL/GenBank/DDBJ databases">
        <authorList>
            <person name="Cecchin M."/>
            <person name="Marcolungo L."/>
            <person name="Rossato M."/>
            <person name="Girolomoni L."/>
            <person name="Cosentino E."/>
            <person name="Cuine S."/>
            <person name="Li-Beisson Y."/>
            <person name="Delledonne M."/>
            <person name="Ballottari M."/>
        </authorList>
    </citation>
    <scope>NUCLEOTIDE SEQUENCE</scope>
    <source>
        <strain evidence="9">211/11P</strain>
        <tissue evidence="9">Whole cell</tissue>
    </source>
</reference>
<feature type="domain" description="Chitin-binding type-2" evidence="8">
    <location>
        <begin position="662"/>
        <end position="720"/>
    </location>
</feature>
<name>A0A9D4TNT7_CHLVU</name>
<dbReference type="GO" id="GO:0008061">
    <property type="term" value="F:chitin binding"/>
    <property type="evidence" value="ECO:0007669"/>
    <property type="project" value="InterPro"/>
</dbReference>
<comment type="catalytic activity">
    <reaction evidence="1 5">
        <text>[protein]-peptidylproline (omega=180) = [protein]-peptidylproline (omega=0)</text>
        <dbReference type="Rhea" id="RHEA:16237"/>
        <dbReference type="Rhea" id="RHEA-COMP:10747"/>
        <dbReference type="Rhea" id="RHEA-COMP:10748"/>
        <dbReference type="ChEBI" id="CHEBI:83833"/>
        <dbReference type="ChEBI" id="CHEBI:83834"/>
        <dbReference type="EC" id="5.2.1.8"/>
    </reaction>
</comment>
<keyword evidence="3 5" id="KW-0697">Rotamase</keyword>
<dbReference type="GO" id="GO:0009507">
    <property type="term" value="C:chloroplast"/>
    <property type="evidence" value="ECO:0007669"/>
    <property type="project" value="InterPro"/>
</dbReference>
<protein>
    <recommendedName>
        <fullName evidence="2 5">peptidylprolyl isomerase</fullName>
        <ecNumber evidence="2 5">5.2.1.8</ecNumber>
    </recommendedName>
</protein>
<proteinExistence type="predicted"/>
<dbReference type="PROSITE" id="PS50940">
    <property type="entry name" value="CHIT_BIND_II"/>
    <property type="match status" value="2"/>
</dbReference>